<dbReference type="Proteomes" id="UP000472676">
    <property type="component" value="Unassembled WGS sequence"/>
</dbReference>
<sequence>MLSTASAYRDLTSPWTSSAGAGPTLRGRRHDGHATCLHFVHGNGFCGGVYWPLLQQLMPCYGLFCHDIEGHGDSDRPDHFAGSVAIARRIAPVIAEQKPGGQTLVGMGHSYGAALTVRAAAENPQLFGALVLLDPILMPTPVFLATRLLAAVGRNPIARGALRRRDRWPTRAQAWARLHDRGIYRGWRDEAFNCFIEHATRDDDGERTLACPTWLEAAIFDHPLYPWQALRQLRCPVLFVYGTQTYPFIAPAARKAGRLVAGIDVRTQPGGHCFMQEDPQRTAATIREFLTTHGL</sequence>
<evidence type="ECO:0000313" key="3">
    <source>
        <dbReference type="Proteomes" id="UP000472676"/>
    </source>
</evidence>
<dbReference type="AlphaFoldDB" id="A0A6M2BS48"/>
<accession>A0A6M2BS48</accession>
<proteinExistence type="predicted"/>
<dbReference type="SUPFAM" id="SSF53474">
    <property type="entry name" value="alpha/beta-Hydrolases"/>
    <property type="match status" value="1"/>
</dbReference>
<protein>
    <submittedName>
        <fullName evidence="2">Alpha/beta hydrolase</fullName>
    </submittedName>
</protein>
<organism evidence="2 3">
    <name type="scientific">Solimonas terrae</name>
    <dbReference type="NCBI Taxonomy" id="1396819"/>
    <lineage>
        <taxon>Bacteria</taxon>
        <taxon>Pseudomonadati</taxon>
        <taxon>Pseudomonadota</taxon>
        <taxon>Gammaproteobacteria</taxon>
        <taxon>Nevskiales</taxon>
        <taxon>Nevskiaceae</taxon>
        <taxon>Solimonas</taxon>
    </lineage>
</organism>
<keyword evidence="3" id="KW-1185">Reference proteome</keyword>
<dbReference type="InterPro" id="IPR000073">
    <property type="entry name" value="AB_hydrolase_1"/>
</dbReference>
<dbReference type="GO" id="GO:0016020">
    <property type="term" value="C:membrane"/>
    <property type="evidence" value="ECO:0007669"/>
    <property type="project" value="TreeGrafter"/>
</dbReference>
<evidence type="ECO:0000259" key="1">
    <source>
        <dbReference type="Pfam" id="PF12697"/>
    </source>
</evidence>
<dbReference type="Gene3D" id="3.40.50.1820">
    <property type="entry name" value="alpha/beta hydrolase"/>
    <property type="match status" value="1"/>
</dbReference>
<keyword evidence="2" id="KW-0378">Hydrolase</keyword>
<evidence type="ECO:0000313" key="2">
    <source>
        <dbReference type="EMBL" id="NGY05308.1"/>
    </source>
</evidence>
<dbReference type="PANTHER" id="PTHR43798:SF33">
    <property type="entry name" value="HYDROLASE, PUTATIVE (AFU_ORTHOLOGUE AFUA_2G14860)-RELATED"/>
    <property type="match status" value="1"/>
</dbReference>
<dbReference type="EMBL" id="JAAMOW010000005">
    <property type="protein sequence ID" value="NGY05308.1"/>
    <property type="molecule type" value="Genomic_DNA"/>
</dbReference>
<name>A0A6M2BS48_9GAMM</name>
<dbReference type="RefSeq" id="WP_166256505.1">
    <property type="nucleotide sequence ID" value="NZ_JAAMOW010000005.1"/>
</dbReference>
<reference evidence="2 3" key="1">
    <citation type="journal article" date="2014" name="Int. J. Syst. Evol. Microbiol.">
        <title>Solimonas terrae sp. nov., isolated from soil.</title>
        <authorList>
            <person name="Kim S.J."/>
            <person name="Moon J.Y."/>
            <person name="Weon H.Y."/>
            <person name="Ahn J.H."/>
            <person name="Chen W.M."/>
            <person name="Kwon S.W."/>
        </authorList>
    </citation>
    <scope>NUCLEOTIDE SEQUENCE [LARGE SCALE GENOMIC DNA]</scope>
    <source>
        <strain evidence="2 3">KIS83-12</strain>
    </source>
</reference>
<dbReference type="InterPro" id="IPR029058">
    <property type="entry name" value="AB_hydrolase_fold"/>
</dbReference>
<gene>
    <name evidence="2" type="ORF">G7Y85_11045</name>
</gene>
<dbReference type="Pfam" id="PF12697">
    <property type="entry name" value="Abhydrolase_6"/>
    <property type="match status" value="1"/>
</dbReference>
<dbReference type="InterPro" id="IPR050266">
    <property type="entry name" value="AB_hydrolase_sf"/>
</dbReference>
<comment type="caution">
    <text evidence="2">The sequence shown here is derived from an EMBL/GenBank/DDBJ whole genome shotgun (WGS) entry which is preliminary data.</text>
</comment>
<feature type="domain" description="AB hydrolase-1" evidence="1">
    <location>
        <begin position="39"/>
        <end position="284"/>
    </location>
</feature>
<dbReference type="GO" id="GO:0016787">
    <property type="term" value="F:hydrolase activity"/>
    <property type="evidence" value="ECO:0007669"/>
    <property type="project" value="UniProtKB-KW"/>
</dbReference>
<dbReference type="PANTHER" id="PTHR43798">
    <property type="entry name" value="MONOACYLGLYCEROL LIPASE"/>
    <property type="match status" value="1"/>
</dbReference>